<name>A0A8B5XSY8_9BACI</name>
<evidence type="ECO:0008006" key="4">
    <source>
        <dbReference type="Google" id="ProtNLM"/>
    </source>
</evidence>
<dbReference type="Proteomes" id="UP000317770">
    <property type="component" value="Unassembled WGS sequence"/>
</dbReference>
<accession>A0A8B5XSY8</accession>
<reference evidence="2 3" key="1">
    <citation type="submission" date="2019-07" db="EMBL/GenBank/DDBJ databases">
        <title>Genome assembly of Bacillus simplex strain GGC-P6A.</title>
        <authorList>
            <person name="Jennings M.E."/>
            <person name="Barton H.A."/>
        </authorList>
    </citation>
    <scope>NUCLEOTIDE SEQUENCE [LARGE SCALE GENOMIC DNA]</scope>
    <source>
        <strain evidence="2 3">GGC-P6A</strain>
    </source>
</reference>
<dbReference type="InterPro" id="IPR027417">
    <property type="entry name" value="P-loop_NTPase"/>
</dbReference>
<evidence type="ECO:0000256" key="1">
    <source>
        <dbReference type="SAM" id="Coils"/>
    </source>
</evidence>
<comment type="caution">
    <text evidence="2">The sequence shown here is derived from an EMBL/GenBank/DDBJ whole genome shotgun (WGS) entry which is preliminary data.</text>
</comment>
<gene>
    <name evidence="2" type="ORF">FQP34_22335</name>
</gene>
<evidence type="ECO:0000313" key="3">
    <source>
        <dbReference type="Proteomes" id="UP000317770"/>
    </source>
</evidence>
<protein>
    <recommendedName>
        <fullName evidence="4">Exonuclease SbcC</fullName>
    </recommendedName>
</protein>
<dbReference type="RefSeq" id="WP_144480428.1">
    <property type="nucleotide sequence ID" value="NZ_VNKI01000012.1"/>
</dbReference>
<evidence type="ECO:0000313" key="2">
    <source>
        <dbReference type="EMBL" id="TVX77164.1"/>
    </source>
</evidence>
<feature type="coiled-coil region" evidence="1">
    <location>
        <begin position="444"/>
        <end position="478"/>
    </location>
</feature>
<dbReference type="Gene3D" id="3.40.50.300">
    <property type="entry name" value="P-loop containing nucleotide triphosphate hydrolases"/>
    <property type="match status" value="1"/>
</dbReference>
<dbReference type="AlphaFoldDB" id="A0A8B5XSY8"/>
<sequence length="653" mass="75502">MSKSSAKLKINKLVLEGRDKNYVVEFHNGLNIIYGDSDTGKSSILNLVNYLLGSKNVYMYEELEIHGKEALLEVLLNDEIFTIKRNIFNSNDFIEVYPSSIENIKDTFPLEFGPDYKKMGPNGFFSDFLLESLNIPLIEVKVAPTKADSKTIRLSFRDIFKFCYLNQDDVGSKDMLDRKNFSVFTKNKETFKFIHNVLDTQVLDMEKDLSEKRRKKNELIAEYKIVSTFLRDARFETEDSINHKIEQTNLELIFIESNISKINSTLLSDTEQFEDLRQDIFLLEKQINETHVEKSVKETQLEQNIRLRKEYKKDIDKLNASIEIKEALPENDEEPNLSCPLCDSIIILDSKENTIIQYEGRMLENEIKKLKSRINDIDGLIIEQRNGVYIFEENLRKWKNELAEKKNTLDMNTKQIISPYLSQRDEMMSKRAALHETKQSILYLHKVRTKLNKLNQNAEIIQEQISELDGKLEKLKKGTPEIEQVIGDIADILSEYLHTIPILNAHGISINKNTFLPVVRNRDYHNLTSGGLRTIVSIGYFISLLKYGDKYNTYLPSILMIDTLGKYLGTNDTIPKKDRIREIVDDEGLKDPEKYSNLYKYLVSIHETLFETHQIIVVDNQLPSGLETTLSKYVVKHFSVDGIGDSKGLIDNA</sequence>
<organism evidence="2 3">
    <name type="scientific">Peribacillus simplex</name>
    <dbReference type="NCBI Taxonomy" id="1478"/>
    <lineage>
        <taxon>Bacteria</taxon>
        <taxon>Bacillati</taxon>
        <taxon>Bacillota</taxon>
        <taxon>Bacilli</taxon>
        <taxon>Bacillales</taxon>
        <taxon>Bacillaceae</taxon>
        <taxon>Peribacillus</taxon>
    </lineage>
</organism>
<dbReference type="EMBL" id="VNKI01000012">
    <property type="protein sequence ID" value="TVX77164.1"/>
    <property type="molecule type" value="Genomic_DNA"/>
</dbReference>
<feature type="coiled-coil region" evidence="1">
    <location>
        <begin position="301"/>
        <end position="328"/>
    </location>
</feature>
<proteinExistence type="predicted"/>
<keyword evidence="1" id="KW-0175">Coiled coil</keyword>